<dbReference type="PROSITE" id="PS50112">
    <property type="entry name" value="PAS"/>
    <property type="match status" value="1"/>
</dbReference>
<dbReference type="PANTHER" id="PTHR47876">
    <property type="entry name" value="OS08G0260000 PROTEIN"/>
    <property type="match status" value="1"/>
</dbReference>
<reference evidence="5 6" key="1">
    <citation type="submission" date="2024-02" db="EMBL/GenBank/DDBJ databases">
        <authorList>
            <person name="Vignale AGUSTIN F."/>
            <person name="Sosa J E."/>
            <person name="Modenutti C."/>
        </authorList>
    </citation>
    <scope>NUCLEOTIDE SEQUENCE [LARGE SCALE GENOMIC DNA]</scope>
</reference>
<dbReference type="InterPro" id="IPR000014">
    <property type="entry name" value="PAS"/>
</dbReference>
<evidence type="ECO:0000259" key="4">
    <source>
        <dbReference type="PROSITE" id="PS50112"/>
    </source>
</evidence>
<dbReference type="EMBL" id="CAUOFW020002614">
    <property type="protein sequence ID" value="CAK9155000.1"/>
    <property type="molecule type" value="Genomic_DNA"/>
</dbReference>
<comment type="similarity">
    <text evidence="1">Belongs to the phytochrome family.</text>
</comment>
<evidence type="ECO:0000313" key="5">
    <source>
        <dbReference type="EMBL" id="CAK9155000.1"/>
    </source>
</evidence>
<dbReference type="InterPro" id="IPR013767">
    <property type="entry name" value="PAS_fold"/>
</dbReference>
<organism evidence="5 6">
    <name type="scientific">Ilex paraguariensis</name>
    <name type="common">yerba mate</name>
    <dbReference type="NCBI Taxonomy" id="185542"/>
    <lineage>
        <taxon>Eukaryota</taxon>
        <taxon>Viridiplantae</taxon>
        <taxon>Streptophyta</taxon>
        <taxon>Embryophyta</taxon>
        <taxon>Tracheophyta</taxon>
        <taxon>Spermatophyta</taxon>
        <taxon>Magnoliopsida</taxon>
        <taxon>eudicotyledons</taxon>
        <taxon>Gunneridae</taxon>
        <taxon>Pentapetalae</taxon>
        <taxon>asterids</taxon>
        <taxon>campanulids</taxon>
        <taxon>Aquifoliales</taxon>
        <taxon>Aquifoliaceae</taxon>
        <taxon>Ilex</taxon>
    </lineage>
</organism>
<dbReference type="InterPro" id="IPR029016">
    <property type="entry name" value="GAF-like_dom_sf"/>
</dbReference>
<feature type="domain" description="Phytochrome chromophore attachment site" evidence="3">
    <location>
        <begin position="97"/>
        <end position="237"/>
    </location>
</feature>
<evidence type="ECO:0000256" key="1">
    <source>
        <dbReference type="ARBA" id="ARBA00008235"/>
    </source>
</evidence>
<dbReference type="PANTHER" id="PTHR47876:SF3">
    <property type="entry name" value="PHYTOCHROME 1"/>
    <property type="match status" value="1"/>
</dbReference>
<evidence type="ECO:0000313" key="6">
    <source>
        <dbReference type="Proteomes" id="UP001642360"/>
    </source>
</evidence>
<dbReference type="Pfam" id="PF01590">
    <property type="entry name" value="GAF"/>
    <property type="match status" value="1"/>
</dbReference>
<dbReference type="Pfam" id="PF00989">
    <property type="entry name" value="PAS"/>
    <property type="match status" value="1"/>
</dbReference>
<dbReference type="InterPro" id="IPR043150">
    <property type="entry name" value="Phytochrome_PHY_sf"/>
</dbReference>
<dbReference type="InterPro" id="IPR003018">
    <property type="entry name" value="GAF"/>
</dbReference>
<keyword evidence="6" id="KW-1185">Reference proteome</keyword>
<dbReference type="Gene3D" id="3.30.450.270">
    <property type="match status" value="1"/>
</dbReference>
<keyword evidence="2" id="KW-0675">Receptor</keyword>
<dbReference type="AlphaFoldDB" id="A0ABC8SD01"/>
<sequence length="466" mass="52074">MLTMVSLVVPSVGDHPVLAIGTDVRTIFTGPSAAVLQMAFGFGEPFHAVVHRVKGYMLLDHDFEPVMTASGALQSYNLLTKLLPGCCFCLVRTWKDCNTMMQEVFEFSGYHRVMVHKFHDDDHVEVVFEMTKPSLAPYFCLHYPATDIPQAECFLFIKNKVRNFCLHCCHLQYMGSMNSTASLVMAVVVNDGNEDRESPDFAQAHKRKRLWGLVVSHNTIPRFVAYSLCYACEFPAQVFEIQVNKELELANQILEENILHRQTLLCDNLMRDAPLGIVPQSPNIMDLMKCDGAAQQFRNNINRLGGTPSDFQHHDIGPLEAGALALSNVVCGMPAVRITSKDMLFWYSSLTAAEIQQGSAQHEPGTMRWIAIQSLQLILRNAFKDAEAMGLNISTIHTRLNDLRIEGEQEPQAVTTDMVRLIETATAPIFAVDVDGLVNGWKTKTAELTGLLVEQAFAITRGRFFC</sequence>
<dbReference type="Gene3D" id="3.30.450.40">
    <property type="match status" value="1"/>
</dbReference>
<name>A0ABC8SD01_9AQUA</name>
<evidence type="ECO:0000259" key="3">
    <source>
        <dbReference type="PROSITE" id="PS50046"/>
    </source>
</evidence>
<dbReference type="PROSITE" id="PS50046">
    <property type="entry name" value="PHYTOCHROME_2"/>
    <property type="match status" value="1"/>
</dbReference>
<proteinExistence type="inferred from homology"/>
<dbReference type="SUPFAM" id="SSF55781">
    <property type="entry name" value="GAF domain-like"/>
    <property type="match status" value="2"/>
</dbReference>
<protein>
    <recommendedName>
        <fullName evidence="7">Phytochrome A</fullName>
    </recommendedName>
</protein>
<dbReference type="Proteomes" id="UP001642360">
    <property type="component" value="Unassembled WGS sequence"/>
</dbReference>
<comment type="caution">
    <text evidence="5">The sequence shown here is derived from an EMBL/GenBank/DDBJ whole genome shotgun (WGS) entry which is preliminary data.</text>
</comment>
<accession>A0ABC8SD01</accession>
<gene>
    <name evidence="5" type="ORF">ILEXP_LOCUS23370</name>
</gene>
<dbReference type="Pfam" id="PF00360">
    <property type="entry name" value="PHY"/>
    <property type="match status" value="1"/>
</dbReference>
<evidence type="ECO:0000256" key="2">
    <source>
        <dbReference type="ARBA" id="ARBA00023170"/>
    </source>
</evidence>
<dbReference type="InterPro" id="IPR013515">
    <property type="entry name" value="Phytochrome_cen-reg"/>
</dbReference>
<dbReference type="InterPro" id="IPR016132">
    <property type="entry name" value="Phyto_chromo_attachment"/>
</dbReference>
<feature type="domain" description="PAS" evidence="4">
    <location>
        <begin position="414"/>
        <end position="455"/>
    </location>
</feature>
<evidence type="ECO:0008006" key="7">
    <source>
        <dbReference type="Google" id="ProtNLM"/>
    </source>
</evidence>